<evidence type="ECO:0000256" key="1">
    <source>
        <dbReference type="ARBA" id="ARBA00010641"/>
    </source>
</evidence>
<dbReference type="EMBL" id="JADYTN010000026">
    <property type="protein sequence ID" value="MCF2564510.1"/>
    <property type="molecule type" value="Genomic_DNA"/>
</dbReference>
<evidence type="ECO:0000256" key="3">
    <source>
        <dbReference type="ARBA" id="ARBA00023082"/>
    </source>
</evidence>
<evidence type="ECO:0000256" key="2">
    <source>
        <dbReference type="ARBA" id="ARBA00023015"/>
    </source>
</evidence>
<dbReference type="Gene3D" id="1.10.10.10">
    <property type="entry name" value="Winged helix-like DNA-binding domain superfamily/Winged helix DNA-binding domain"/>
    <property type="match status" value="1"/>
</dbReference>
<comment type="caution">
    <text evidence="9">The sequence shown here is derived from an EMBL/GenBank/DDBJ whole genome shotgun (WGS) entry which is preliminary data.</text>
</comment>
<evidence type="ECO:0000313" key="10">
    <source>
        <dbReference type="Proteomes" id="UP001200470"/>
    </source>
</evidence>
<dbReference type="InterPro" id="IPR039425">
    <property type="entry name" value="RNA_pol_sigma-70-like"/>
</dbReference>
<evidence type="ECO:0000259" key="7">
    <source>
        <dbReference type="Pfam" id="PF04542"/>
    </source>
</evidence>
<keyword evidence="5" id="KW-0804">Transcription</keyword>
<reference evidence="9 10" key="1">
    <citation type="submission" date="2020-12" db="EMBL/GenBank/DDBJ databases">
        <title>Whole genome sequences of gut porcine anaerobes.</title>
        <authorList>
            <person name="Kubasova T."/>
            <person name="Jahodarova E."/>
            <person name="Rychlik I."/>
        </authorList>
    </citation>
    <scope>NUCLEOTIDE SEQUENCE [LARGE SCALE GENOMIC DNA]</scope>
    <source>
        <strain evidence="9 10">An925</strain>
    </source>
</reference>
<keyword evidence="2" id="KW-0805">Transcription regulation</keyword>
<feature type="domain" description="RNA polymerase sigma-70 region 2" evidence="7">
    <location>
        <begin position="14"/>
        <end position="75"/>
    </location>
</feature>
<dbReference type="InterPro" id="IPR007627">
    <property type="entry name" value="RNA_pol_sigma70_r2"/>
</dbReference>
<gene>
    <name evidence="9" type="ORF">I6E12_10355</name>
</gene>
<dbReference type="CDD" id="cd06171">
    <property type="entry name" value="Sigma70_r4"/>
    <property type="match status" value="1"/>
</dbReference>
<keyword evidence="4" id="KW-0238">DNA-binding</keyword>
<evidence type="ECO:0000256" key="4">
    <source>
        <dbReference type="ARBA" id="ARBA00023125"/>
    </source>
</evidence>
<keyword evidence="10" id="KW-1185">Reference proteome</keyword>
<dbReference type="InterPro" id="IPR013324">
    <property type="entry name" value="RNA_pol_sigma_r3/r4-like"/>
</dbReference>
<evidence type="ECO:0000259" key="8">
    <source>
        <dbReference type="Pfam" id="PF08281"/>
    </source>
</evidence>
<dbReference type="NCBIfam" id="TIGR02937">
    <property type="entry name" value="sigma70-ECF"/>
    <property type="match status" value="1"/>
</dbReference>
<dbReference type="PANTHER" id="PTHR43133">
    <property type="entry name" value="RNA POLYMERASE ECF-TYPE SIGMA FACTO"/>
    <property type="match status" value="1"/>
</dbReference>
<dbReference type="Pfam" id="PF08281">
    <property type="entry name" value="Sigma70_r4_2"/>
    <property type="match status" value="1"/>
</dbReference>
<dbReference type="InterPro" id="IPR014284">
    <property type="entry name" value="RNA_pol_sigma-70_dom"/>
</dbReference>
<dbReference type="SUPFAM" id="SSF88946">
    <property type="entry name" value="Sigma2 domain of RNA polymerase sigma factors"/>
    <property type="match status" value="1"/>
</dbReference>
<comment type="similarity">
    <text evidence="1">Belongs to the sigma-70 factor family. ECF subfamily.</text>
</comment>
<sequence length="163" mass="19007">MDLEEFNKRIVVLRPTLMEAAKHMNGNDASAEDLVQEVMLKLWSMRQQLDRHPNPKALALNMIRHKTIDEQRHKQLEYGRPTAEPSSEETTRHVERQDELRLIGEIINRLPALQAQVLRLKDIEGYETEEIASITGASPENIRQCLSRARKTIRQEFIKMTIR</sequence>
<protein>
    <submittedName>
        <fullName evidence="9">RNA polymerase sigma factor</fullName>
    </submittedName>
</protein>
<accession>A0ABS9CHD7</accession>
<feature type="region of interest" description="Disordered" evidence="6">
    <location>
        <begin position="76"/>
        <end position="95"/>
    </location>
</feature>
<organism evidence="9 10">
    <name type="scientific">Xylanibacter brevis</name>
    <dbReference type="NCBI Taxonomy" id="83231"/>
    <lineage>
        <taxon>Bacteria</taxon>
        <taxon>Pseudomonadati</taxon>
        <taxon>Bacteroidota</taxon>
        <taxon>Bacteroidia</taxon>
        <taxon>Bacteroidales</taxon>
        <taxon>Prevotellaceae</taxon>
        <taxon>Xylanibacter</taxon>
    </lineage>
</organism>
<name>A0ABS9CHD7_9BACT</name>
<feature type="domain" description="RNA polymerase sigma factor 70 region 4 type 2" evidence="8">
    <location>
        <begin position="101"/>
        <end position="152"/>
    </location>
</feature>
<proteinExistence type="inferred from homology"/>
<dbReference type="InterPro" id="IPR013249">
    <property type="entry name" value="RNA_pol_sigma70_r4_t2"/>
</dbReference>
<dbReference type="InterPro" id="IPR013325">
    <property type="entry name" value="RNA_pol_sigma_r2"/>
</dbReference>
<evidence type="ECO:0000313" key="9">
    <source>
        <dbReference type="EMBL" id="MCF2564510.1"/>
    </source>
</evidence>
<dbReference type="Gene3D" id="1.10.1740.10">
    <property type="match status" value="1"/>
</dbReference>
<dbReference type="SUPFAM" id="SSF88659">
    <property type="entry name" value="Sigma3 and sigma4 domains of RNA polymerase sigma factors"/>
    <property type="match status" value="1"/>
</dbReference>
<dbReference type="Proteomes" id="UP001200470">
    <property type="component" value="Unassembled WGS sequence"/>
</dbReference>
<keyword evidence="3" id="KW-0731">Sigma factor</keyword>
<dbReference type="PANTHER" id="PTHR43133:SF8">
    <property type="entry name" value="RNA POLYMERASE SIGMA FACTOR HI_1459-RELATED"/>
    <property type="match status" value="1"/>
</dbReference>
<dbReference type="Pfam" id="PF04542">
    <property type="entry name" value="Sigma70_r2"/>
    <property type="match status" value="1"/>
</dbReference>
<evidence type="ECO:0000256" key="6">
    <source>
        <dbReference type="SAM" id="MobiDB-lite"/>
    </source>
</evidence>
<dbReference type="RefSeq" id="WP_301638484.1">
    <property type="nucleotide sequence ID" value="NZ_JADYTN010000026.1"/>
</dbReference>
<dbReference type="InterPro" id="IPR036388">
    <property type="entry name" value="WH-like_DNA-bd_sf"/>
</dbReference>
<evidence type="ECO:0000256" key="5">
    <source>
        <dbReference type="ARBA" id="ARBA00023163"/>
    </source>
</evidence>